<sequence>MTVGIYYATTTGKTEDVADRLHNFISSAEAPKDVSDVDDLSEFEGLDGIICGIPTWNTGADEERSGTAWDSILEDIGELSLSGKKVAIFGLGDSSTYTENYCDAMEELHSYFSKAGAEMVGYVDKSSYTFDESKSVIGESFCGLPLDEDSESDLTDSRLETWASQLKSEIPSLA</sequence>
<dbReference type="RefSeq" id="WP_032524754.1">
    <property type="nucleotide sequence ID" value="NZ_CP138934.1"/>
</dbReference>
<dbReference type="InterPro" id="IPR010086">
    <property type="entry name" value="Flavodoxin_lc"/>
</dbReference>
<evidence type="ECO:0000313" key="12">
    <source>
        <dbReference type="Proteomes" id="UP000030598"/>
    </source>
</evidence>
<keyword evidence="7 9" id="KW-0288">FMN</keyword>
<organism evidence="11 12">
    <name type="scientific">Prochlorococcus marinus str. GP2</name>
    <dbReference type="NCBI Taxonomy" id="59925"/>
    <lineage>
        <taxon>Bacteria</taxon>
        <taxon>Bacillati</taxon>
        <taxon>Cyanobacteriota</taxon>
        <taxon>Cyanophyceae</taxon>
        <taxon>Synechococcales</taxon>
        <taxon>Prochlorococcaceae</taxon>
        <taxon>Prochlorococcus</taxon>
    </lineage>
</organism>
<name>A0A0A1ZEE6_PROMR</name>
<dbReference type="OrthoDB" id="9790745at2"/>
<comment type="caution">
    <text evidence="11">The sequence shown here is derived from an EMBL/GenBank/DDBJ whole genome shotgun (WGS) entry which is preliminary data.</text>
</comment>
<dbReference type="GO" id="GO:0010181">
    <property type="term" value="F:FMN binding"/>
    <property type="evidence" value="ECO:0007669"/>
    <property type="project" value="UniProtKB-UniRule"/>
</dbReference>
<feature type="domain" description="Flavodoxin-like" evidence="10">
    <location>
        <begin position="3"/>
        <end position="167"/>
    </location>
</feature>
<evidence type="ECO:0000256" key="2">
    <source>
        <dbReference type="ARBA" id="ARBA00003297"/>
    </source>
</evidence>
<protein>
    <recommendedName>
        <fullName evidence="4 9">Flavodoxin</fullName>
    </recommendedName>
</protein>
<keyword evidence="5 9" id="KW-0813">Transport</keyword>
<dbReference type="PROSITE" id="PS00201">
    <property type="entry name" value="FLAVODOXIN"/>
    <property type="match status" value="1"/>
</dbReference>
<dbReference type="Proteomes" id="UP000030598">
    <property type="component" value="Unassembled WGS sequence"/>
</dbReference>
<dbReference type="PANTHER" id="PTHR42809:SF1">
    <property type="entry name" value="FLAVODOXIN 1"/>
    <property type="match status" value="1"/>
</dbReference>
<keyword evidence="8 9" id="KW-0249">Electron transport</keyword>
<evidence type="ECO:0000256" key="6">
    <source>
        <dbReference type="ARBA" id="ARBA00022630"/>
    </source>
</evidence>
<comment type="function">
    <text evidence="2 9">Low-potential electron donor to a number of redox enzymes.</text>
</comment>
<dbReference type="NCBIfam" id="TIGR01752">
    <property type="entry name" value="flav_long"/>
    <property type="match status" value="1"/>
</dbReference>
<dbReference type="SUPFAM" id="SSF52218">
    <property type="entry name" value="Flavoproteins"/>
    <property type="match status" value="1"/>
</dbReference>
<evidence type="ECO:0000259" key="10">
    <source>
        <dbReference type="PROSITE" id="PS50902"/>
    </source>
</evidence>
<proteinExistence type="inferred from homology"/>
<evidence type="ECO:0000256" key="5">
    <source>
        <dbReference type="ARBA" id="ARBA00022448"/>
    </source>
</evidence>
<gene>
    <name evidence="11" type="ORF">EU91_1291</name>
</gene>
<evidence type="ECO:0000256" key="8">
    <source>
        <dbReference type="ARBA" id="ARBA00022982"/>
    </source>
</evidence>
<evidence type="ECO:0000256" key="4">
    <source>
        <dbReference type="ARBA" id="ARBA00017869"/>
    </source>
</evidence>
<dbReference type="AlphaFoldDB" id="A0A0A1ZEE6"/>
<dbReference type="InterPro" id="IPR029039">
    <property type="entry name" value="Flavoprotein-like_sf"/>
</dbReference>
<dbReference type="PIRSF" id="PIRSF038996">
    <property type="entry name" value="FldA"/>
    <property type="match status" value="1"/>
</dbReference>
<dbReference type="eggNOG" id="COG0716">
    <property type="taxonomic scope" value="Bacteria"/>
</dbReference>
<evidence type="ECO:0000256" key="1">
    <source>
        <dbReference type="ARBA" id="ARBA00001917"/>
    </source>
</evidence>
<dbReference type="Gene3D" id="3.40.50.360">
    <property type="match status" value="1"/>
</dbReference>
<dbReference type="GO" id="GO:0009055">
    <property type="term" value="F:electron transfer activity"/>
    <property type="evidence" value="ECO:0007669"/>
    <property type="project" value="UniProtKB-UniRule"/>
</dbReference>
<dbReference type="InterPro" id="IPR050619">
    <property type="entry name" value="Flavodoxin"/>
</dbReference>
<dbReference type="PANTHER" id="PTHR42809">
    <property type="entry name" value="FLAVODOXIN 2"/>
    <property type="match status" value="1"/>
</dbReference>
<dbReference type="EMBL" id="JNAH01000007">
    <property type="protein sequence ID" value="KGF86529.1"/>
    <property type="molecule type" value="Genomic_DNA"/>
</dbReference>
<comment type="cofactor">
    <cofactor evidence="1 9">
        <name>FMN</name>
        <dbReference type="ChEBI" id="CHEBI:58210"/>
    </cofactor>
</comment>
<evidence type="ECO:0000313" key="11">
    <source>
        <dbReference type="EMBL" id="KGF86529.1"/>
    </source>
</evidence>
<reference evidence="12" key="1">
    <citation type="journal article" date="2014" name="Sci. Data">
        <title>Genomes of diverse isolates of the marine cyanobacterium Prochlorococcus.</title>
        <authorList>
            <person name="Biller S."/>
            <person name="Berube P."/>
            <person name="Thompson J."/>
            <person name="Kelly L."/>
            <person name="Roggensack S."/>
            <person name="Awad L."/>
            <person name="Roache-Johnson K."/>
            <person name="Ding H."/>
            <person name="Giovannoni S.J."/>
            <person name="Moore L.R."/>
            <person name="Chisholm S.W."/>
        </authorList>
    </citation>
    <scope>NUCLEOTIDE SEQUENCE [LARGE SCALE GENOMIC DNA]</scope>
    <source>
        <strain evidence="12">GP2</strain>
    </source>
</reference>
<dbReference type="STRING" id="59925.EU91_1291"/>
<dbReference type="NCBIfam" id="NF006738">
    <property type="entry name" value="PRK09267.1-4"/>
    <property type="match status" value="1"/>
</dbReference>
<keyword evidence="6 9" id="KW-0285">Flavoprotein</keyword>
<evidence type="ECO:0000256" key="3">
    <source>
        <dbReference type="ARBA" id="ARBA00005267"/>
    </source>
</evidence>
<dbReference type="PROSITE" id="PS50902">
    <property type="entry name" value="FLAVODOXIN_LIKE"/>
    <property type="match status" value="1"/>
</dbReference>
<accession>A0A0A1ZEE6</accession>
<dbReference type="InterPro" id="IPR001226">
    <property type="entry name" value="Flavodoxin_CS"/>
</dbReference>
<comment type="similarity">
    <text evidence="3 9">Belongs to the flavodoxin family.</text>
</comment>
<evidence type="ECO:0000256" key="9">
    <source>
        <dbReference type="PIRNR" id="PIRNR038996"/>
    </source>
</evidence>
<evidence type="ECO:0000256" key="7">
    <source>
        <dbReference type="ARBA" id="ARBA00022643"/>
    </source>
</evidence>
<dbReference type="Pfam" id="PF00258">
    <property type="entry name" value="Flavodoxin_1"/>
    <property type="match status" value="1"/>
</dbReference>
<dbReference type="InterPro" id="IPR008254">
    <property type="entry name" value="Flavodoxin/NO_synth"/>
</dbReference>